<protein>
    <submittedName>
        <fullName evidence="1">Uncharacterized protein</fullName>
    </submittedName>
</protein>
<accession>A0A0H3HZJ6</accession>
<evidence type="ECO:0000313" key="1">
    <source>
        <dbReference type="EMBL" id="AFI70343.1"/>
    </source>
</evidence>
<evidence type="ECO:0000313" key="2">
    <source>
        <dbReference type="Proteomes" id="UP000010087"/>
    </source>
</evidence>
<name>A0A0H3HZJ6_BURP2</name>
<organism evidence="1 2">
    <name type="scientific">Burkholderia pseudomallei (strain 1026b)</name>
    <dbReference type="NCBI Taxonomy" id="884204"/>
    <lineage>
        <taxon>Bacteria</taxon>
        <taxon>Pseudomonadati</taxon>
        <taxon>Pseudomonadota</taxon>
        <taxon>Betaproteobacteria</taxon>
        <taxon>Burkholderiales</taxon>
        <taxon>Burkholderiaceae</taxon>
        <taxon>Burkholderia</taxon>
        <taxon>pseudomallei group</taxon>
    </lineage>
</organism>
<dbReference type="EMBL" id="CP002834">
    <property type="protein sequence ID" value="AFI70343.1"/>
    <property type="molecule type" value="Genomic_DNA"/>
</dbReference>
<proteinExistence type="predicted"/>
<dbReference type="KEGG" id="bpz:BP1026B_II2118"/>
<sequence length="158" mass="17664">MRAAIDAASFSHRVTRFPQLLAQAFAAYRRITHAHPSAAASGTPAARSRGQIGRSMPAERWVRAASVSLPFLNRTTLFRNRNAFDIFAFAPPVGAPSFDTRLSRYPCSLFRSSFRARPLRRAERHVAKREHALGGLAGNPTFPADFERLIDDLIFFIH</sequence>
<reference evidence="1 2" key="1">
    <citation type="journal article" date="2012" name="PLoS ONE">
        <title>Evolution of Burkholderia pseudomallei in recurrent melioidosis.</title>
        <authorList>
            <person name="Hayden H.S."/>
            <person name="Lim R."/>
            <person name="Brittnacher M.J."/>
            <person name="Sims E.H."/>
            <person name="Ramage E.R."/>
            <person name="Fong C."/>
            <person name="Wu Z."/>
            <person name="Crist E."/>
            <person name="Chang J."/>
            <person name="Zhou Y."/>
            <person name="Radey M."/>
            <person name="Rohmer L."/>
            <person name="Haugen E."/>
            <person name="Gillett W."/>
            <person name="Wuthiekanun V."/>
            <person name="Peacock S.J."/>
            <person name="Kaul R."/>
            <person name="Miller S.I."/>
            <person name="Manoil C."/>
            <person name="Jacobs M.A."/>
        </authorList>
    </citation>
    <scope>NUCLEOTIDE SEQUENCE [LARGE SCALE GENOMIC DNA]</scope>
    <source>
        <strain evidence="1 2">1026b</strain>
    </source>
</reference>
<dbReference type="Proteomes" id="UP000010087">
    <property type="component" value="Chromosome 2"/>
</dbReference>
<gene>
    <name evidence="1" type="ordered locus">BP1026B_II2118</name>
</gene>
<dbReference type="AlphaFoldDB" id="A0A0H3HZJ6"/>